<dbReference type="PANTHER" id="PTHR47639">
    <property type="entry name" value="BTB/POZ DOMAIN-CONTAINING PROTEIN 18"/>
    <property type="match status" value="1"/>
</dbReference>
<dbReference type="GO" id="GO:0032968">
    <property type="term" value="P:positive regulation of transcription elongation by RNA polymerase II"/>
    <property type="evidence" value="ECO:0007669"/>
    <property type="project" value="InterPro"/>
</dbReference>
<protein>
    <submittedName>
        <fullName evidence="3">BTB/POZ domain-containing protein 18</fullName>
    </submittedName>
</protein>
<dbReference type="PROSITE" id="PS50097">
    <property type="entry name" value="BTB"/>
    <property type="match status" value="1"/>
</dbReference>
<feature type="region of interest" description="Disordered" evidence="1">
    <location>
        <begin position="973"/>
        <end position="999"/>
    </location>
</feature>
<evidence type="ECO:0000313" key="3">
    <source>
        <dbReference type="EMBL" id="KAK0138725.1"/>
    </source>
</evidence>
<feature type="compositionally biased region" description="Polar residues" evidence="1">
    <location>
        <begin position="973"/>
        <end position="994"/>
    </location>
</feature>
<feature type="compositionally biased region" description="Basic residues" evidence="1">
    <location>
        <begin position="278"/>
        <end position="290"/>
    </location>
</feature>
<feature type="region of interest" description="Disordered" evidence="1">
    <location>
        <begin position="556"/>
        <end position="590"/>
    </location>
</feature>
<gene>
    <name evidence="3" type="primary">Btbd18</name>
    <name evidence="3" type="ORF">N1851_024733</name>
</gene>
<keyword evidence="4" id="KW-1185">Reference proteome</keyword>
<dbReference type="Pfam" id="PF00651">
    <property type="entry name" value="BTB"/>
    <property type="match status" value="1"/>
</dbReference>
<dbReference type="AlphaFoldDB" id="A0AA47NVD1"/>
<organism evidence="3 4">
    <name type="scientific">Merluccius polli</name>
    <name type="common">Benguela hake</name>
    <name type="synonym">Merluccius cadenati</name>
    <dbReference type="NCBI Taxonomy" id="89951"/>
    <lineage>
        <taxon>Eukaryota</taxon>
        <taxon>Metazoa</taxon>
        <taxon>Chordata</taxon>
        <taxon>Craniata</taxon>
        <taxon>Vertebrata</taxon>
        <taxon>Euteleostomi</taxon>
        <taxon>Actinopterygii</taxon>
        <taxon>Neopterygii</taxon>
        <taxon>Teleostei</taxon>
        <taxon>Neoteleostei</taxon>
        <taxon>Acanthomorphata</taxon>
        <taxon>Zeiogadaria</taxon>
        <taxon>Gadariae</taxon>
        <taxon>Gadiformes</taxon>
        <taxon>Gadoidei</taxon>
        <taxon>Merlucciidae</taxon>
        <taxon>Merluccius</taxon>
    </lineage>
</organism>
<feature type="domain" description="BTB" evidence="2">
    <location>
        <begin position="27"/>
        <end position="96"/>
    </location>
</feature>
<comment type="caution">
    <text evidence="3">The sequence shown here is derived from an EMBL/GenBank/DDBJ whole genome shotgun (WGS) entry which is preliminary data.</text>
</comment>
<dbReference type="SUPFAM" id="SSF54695">
    <property type="entry name" value="POZ domain"/>
    <property type="match status" value="1"/>
</dbReference>
<dbReference type="SMART" id="SM00225">
    <property type="entry name" value="BTB"/>
    <property type="match status" value="1"/>
</dbReference>
<dbReference type="Gene3D" id="3.30.710.10">
    <property type="entry name" value="Potassium Channel Kv1.1, Chain A"/>
    <property type="match status" value="1"/>
</dbReference>
<dbReference type="PANTHER" id="PTHR47639:SF1">
    <property type="entry name" value="BTB_POZ DOMAIN-CONTAINING PROTEIN 18"/>
    <property type="match status" value="1"/>
</dbReference>
<sequence>MRSYWLPGFQSRLLSELQRQQNNTIFCDTLLQTDGVSVPAHGCVLAALSPYLSQKLSASPCPPAGQKRKVKLQAVNAQTLLKLVGLLYSGLLEVNETTDQADVLAAANQLGFDRLVEGQGDVRGEEAEGEQLICGICRKGGLLAKERKEREELITCNVEVQVGTEGKQDVETQVEGTGFVHAATQTIGAQSDVCPSSSPQNTSIPRLLTPSPITALLDETGLSNDVQFDRVPDVAAAPIFSNTSMHEVTKTTTTTTTISSAPGNTWVASELSNCTRPKQRSLHRNNRKTCARGMAGGGKKEATEGRPTQTKGNKMRKWRVKDSGGKGSPTRMTAMGLVKTREISVKVKLRRVKQQGQMWEVVHMRDIGERLTPEGSQAVFAALKKDGAKILRPQTEGTRVQSTTSTSQLCPVNKQQCPIMSFTLPGHPPHDDVSTDVQSTSSLCSRENNDTMLALLSQAQCPVEESDREIEKLLEDIMMGLNILPSTGPEKDSDRSSFKSYSAPIASELSAVDWTGRHCQVGVVGCHDYKTQSEDTSSKDTVLHSRSSSCVVPATASTTSVHYKDTGPQTESESNQIAQEQPGSSPHQSFIQGHTEYHKHKRQGDTMDQSILRSEPLDCQYHQTLKAGSITHYTVNSGSQETDKSALKGITWLAETPQALQFPMSLCFKEGTKPSEPCDPCRPESMESQELLESSHHSTKVMRNKGKCSVKKLCVKGKKEKTQSSDSGCLTGPIPSFENAQKSNIEFKLCDIEDRPVTSNNKRKCRAYTHDASDHTLGDKEARHGDGICLSMCSVRLSCNNVLSKERTLNRASNRFKEPKVSDVTDVDKGFKKMKADQTITKSTTRNVPPVQSDPKTPNVERVEIIKRKVGRPRKIKMVPDKADPSTDQSHTLESDRTVKVKAKIGEECQQNDGKPKSKRRKNVVQSSDNVLSSCGVSALNSESPPVFENEQFCAQQHDPDTFEPNIHRTQTADSENTHTAEGQMSENPESSMNPAVKPAETKRTIVSFKEFKELINNRHIKTRGSKSKVESSEVKENVHLGGKTCDNTDSCEASTAETIIGLDISPTENITDVKFDQNQNQVITTEGQKDDQVPEREREEMGEVVLDRAPDEERLLEGPDEALDLANTTAQSQDPEEDFTLCCVSPSQQSNRTTTEEEEVEVDVLVCSPDQGILCCVSPSQQSNRTTTEEDEDVEVDVLVCSLDQGLQPTEYGEGFVIDASSDEEEEELKDIDVTGI</sequence>
<proteinExistence type="predicted"/>
<dbReference type="InterPro" id="IPR000210">
    <property type="entry name" value="BTB/POZ_dom"/>
</dbReference>
<evidence type="ECO:0000256" key="1">
    <source>
        <dbReference type="SAM" id="MobiDB-lite"/>
    </source>
</evidence>
<accession>A0AA47NVD1</accession>
<dbReference type="Proteomes" id="UP001174136">
    <property type="component" value="Unassembled WGS sequence"/>
</dbReference>
<feature type="compositionally biased region" description="Basic and acidic residues" evidence="1">
    <location>
        <begin position="878"/>
        <end position="907"/>
    </location>
</feature>
<dbReference type="EMBL" id="JAOPHQ010004578">
    <property type="protein sequence ID" value="KAK0138725.1"/>
    <property type="molecule type" value="Genomic_DNA"/>
</dbReference>
<reference evidence="3" key="1">
    <citation type="journal article" date="2023" name="Front. Mar. Sci.">
        <title>A new Merluccius polli reference genome to investigate the effects of global change in West African waters.</title>
        <authorList>
            <person name="Mateo J.L."/>
            <person name="Blanco-Fernandez C."/>
            <person name="Garcia-Vazquez E."/>
            <person name="Machado-Schiaffino G."/>
        </authorList>
    </citation>
    <scope>NUCLEOTIDE SEQUENCE</scope>
    <source>
        <strain evidence="3">C29</strain>
        <tissue evidence="3">Fin</tissue>
    </source>
</reference>
<feature type="region of interest" description="Disordered" evidence="1">
    <location>
        <begin position="871"/>
        <end position="930"/>
    </location>
</feature>
<evidence type="ECO:0000259" key="2">
    <source>
        <dbReference type="PROSITE" id="PS50097"/>
    </source>
</evidence>
<dbReference type="InterPro" id="IPR011333">
    <property type="entry name" value="SKP1/BTB/POZ_sf"/>
</dbReference>
<feature type="region of interest" description="Disordered" evidence="1">
    <location>
        <begin position="278"/>
        <end position="332"/>
    </location>
</feature>
<name>A0AA47NVD1_MERPO</name>
<dbReference type="InterPro" id="IPR042915">
    <property type="entry name" value="BTBD18"/>
</dbReference>
<evidence type="ECO:0000313" key="4">
    <source>
        <dbReference type="Proteomes" id="UP001174136"/>
    </source>
</evidence>